<keyword evidence="1" id="KW-0472">Membrane</keyword>
<dbReference type="EMBL" id="CACTIH010005538">
    <property type="protein sequence ID" value="CAA2996933.1"/>
    <property type="molecule type" value="Genomic_DNA"/>
</dbReference>
<dbReference type="Gramene" id="OE9A056820T1">
    <property type="protein sequence ID" value="OE9A056820C1"/>
    <property type="gene ID" value="OE9A056820"/>
</dbReference>
<protein>
    <submittedName>
        <fullName evidence="2">Uncharacterized protein</fullName>
    </submittedName>
</protein>
<dbReference type="AlphaFoldDB" id="A0A8S0SVQ6"/>
<keyword evidence="1" id="KW-1133">Transmembrane helix</keyword>
<reference evidence="2 3" key="1">
    <citation type="submission" date="2019-12" db="EMBL/GenBank/DDBJ databases">
        <authorList>
            <person name="Alioto T."/>
            <person name="Alioto T."/>
            <person name="Gomez Garrido J."/>
        </authorList>
    </citation>
    <scope>NUCLEOTIDE SEQUENCE [LARGE SCALE GENOMIC DNA]</scope>
</reference>
<dbReference type="Proteomes" id="UP000594638">
    <property type="component" value="Unassembled WGS sequence"/>
</dbReference>
<gene>
    <name evidence="2" type="ORF">OLEA9_A056820</name>
</gene>
<organism evidence="2 3">
    <name type="scientific">Olea europaea subsp. europaea</name>
    <dbReference type="NCBI Taxonomy" id="158383"/>
    <lineage>
        <taxon>Eukaryota</taxon>
        <taxon>Viridiplantae</taxon>
        <taxon>Streptophyta</taxon>
        <taxon>Embryophyta</taxon>
        <taxon>Tracheophyta</taxon>
        <taxon>Spermatophyta</taxon>
        <taxon>Magnoliopsida</taxon>
        <taxon>eudicotyledons</taxon>
        <taxon>Gunneridae</taxon>
        <taxon>Pentapetalae</taxon>
        <taxon>asterids</taxon>
        <taxon>lamiids</taxon>
        <taxon>Lamiales</taxon>
        <taxon>Oleaceae</taxon>
        <taxon>Oleeae</taxon>
        <taxon>Olea</taxon>
    </lineage>
</organism>
<evidence type="ECO:0000256" key="1">
    <source>
        <dbReference type="SAM" id="Phobius"/>
    </source>
</evidence>
<feature type="transmembrane region" description="Helical" evidence="1">
    <location>
        <begin position="39"/>
        <end position="59"/>
    </location>
</feature>
<comment type="caution">
    <text evidence="2">The sequence shown here is derived from an EMBL/GenBank/DDBJ whole genome shotgun (WGS) entry which is preliminary data.</text>
</comment>
<keyword evidence="3" id="KW-1185">Reference proteome</keyword>
<accession>A0A8S0SVQ6</accession>
<name>A0A8S0SVQ6_OLEEU</name>
<evidence type="ECO:0000313" key="3">
    <source>
        <dbReference type="Proteomes" id="UP000594638"/>
    </source>
</evidence>
<keyword evidence="1" id="KW-0812">Transmembrane</keyword>
<proteinExistence type="predicted"/>
<evidence type="ECO:0000313" key="2">
    <source>
        <dbReference type="EMBL" id="CAA2996933.1"/>
    </source>
</evidence>
<sequence>MPAQKPLLVAQETVLHGADTTRIYEIVDRFRALGLLMRTAMLVVLLTWGDLVVVLLVVWSGGGFHSGSGEFGGGSDGVVAEDSVCDQVLWWIEIGCLVSVTNSVGPPVTDY</sequence>